<evidence type="ECO:0000256" key="2">
    <source>
        <dbReference type="ARBA" id="ARBA00022475"/>
    </source>
</evidence>
<dbReference type="Pfam" id="PF00005">
    <property type="entry name" value="ABC_tran"/>
    <property type="match status" value="1"/>
</dbReference>
<dbReference type="HOGENOM" id="CLU_000604_1_22_4"/>
<name>A0A060NVF1_9BURK</name>
<dbReference type="PANTHER" id="PTHR42781">
    <property type="entry name" value="SPERMIDINE/PUTRESCINE IMPORT ATP-BINDING PROTEIN POTA"/>
    <property type="match status" value="1"/>
</dbReference>
<protein>
    <submittedName>
        <fullName evidence="6">ABC-type sulfate/molybdate transport systems, ATPase component</fullName>
    </submittedName>
</protein>
<dbReference type="SMART" id="SM00382">
    <property type="entry name" value="AAA"/>
    <property type="match status" value="1"/>
</dbReference>
<keyword evidence="2" id="KW-0472">Membrane</keyword>
<keyword evidence="7" id="KW-1185">Reference proteome</keyword>
<dbReference type="GO" id="GO:0016887">
    <property type="term" value="F:ATP hydrolysis activity"/>
    <property type="evidence" value="ECO:0007669"/>
    <property type="project" value="InterPro"/>
</dbReference>
<proteinExistence type="predicted"/>
<evidence type="ECO:0000256" key="3">
    <source>
        <dbReference type="ARBA" id="ARBA00022741"/>
    </source>
</evidence>
<keyword evidence="3" id="KW-0547">Nucleotide-binding</keyword>
<dbReference type="RefSeq" id="WP_045534976.1">
    <property type="nucleotide sequence ID" value="NZ_AP014569.1"/>
</dbReference>
<evidence type="ECO:0000313" key="6">
    <source>
        <dbReference type="EMBL" id="BAO82839.1"/>
    </source>
</evidence>
<feature type="domain" description="ABC transporter" evidence="5">
    <location>
        <begin position="2"/>
        <end position="222"/>
    </location>
</feature>
<dbReference type="OrthoDB" id="5298774at2"/>
<evidence type="ECO:0000256" key="1">
    <source>
        <dbReference type="ARBA" id="ARBA00022448"/>
    </source>
</evidence>
<dbReference type="InterPro" id="IPR027417">
    <property type="entry name" value="P-loop_NTPase"/>
</dbReference>
<dbReference type="KEGG" id="cbab:SMCB_0611"/>
<dbReference type="InterPro" id="IPR050093">
    <property type="entry name" value="ABC_SmlMolc_Importer"/>
</dbReference>
<dbReference type="AlphaFoldDB" id="A0A060NVF1"/>
<evidence type="ECO:0000313" key="7">
    <source>
        <dbReference type="Proteomes" id="UP000066014"/>
    </source>
</evidence>
<evidence type="ECO:0000256" key="4">
    <source>
        <dbReference type="ARBA" id="ARBA00022840"/>
    </source>
</evidence>
<dbReference type="EMBL" id="AP014569">
    <property type="protein sequence ID" value="BAO82839.1"/>
    <property type="molecule type" value="Genomic_DNA"/>
</dbReference>
<evidence type="ECO:0000259" key="5">
    <source>
        <dbReference type="PROSITE" id="PS50893"/>
    </source>
</evidence>
<dbReference type="PROSITE" id="PS50893">
    <property type="entry name" value="ABC_TRANSPORTER_2"/>
    <property type="match status" value="1"/>
</dbReference>
<reference evidence="6 7" key="1">
    <citation type="journal article" date="2014" name="Nat. Commun.">
        <title>Physiological and genomic features of highly alkaliphilic hydrogen-utilizing Betaproteobacteria from a continental serpentinizing site.</title>
        <authorList>
            <person name="Suzuki S."/>
            <person name="Kuenen J.G."/>
            <person name="Schipper K."/>
            <person name="van der Velde S."/>
            <person name="Ishii S."/>
            <person name="Wu A."/>
            <person name="Sorokin D.Y."/>
            <person name="Tenney A."/>
            <person name="Meng X.Y."/>
            <person name="Morrill P.L."/>
            <person name="Kamagata Y."/>
            <person name="Muyzer G."/>
            <person name="Nealson K.H."/>
        </authorList>
    </citation>
    <scope>NUCLEOTIDE SEQUENCE [LARGE SCALE GENOMIC DNA]</scope>
    <source>
        <strain evidence="6 7">B1</strain>
    </source>
</reference>
<gene>
    <name evidence="6" type="primary">modC</name>
    <name evidence="6" type="ORF">SMCB_0611</name>
</gene>
<sequence length="223" mass="24889">MLLDFHLRNRLQSGTRVFTLDVQLKSQAQRVVIAGPSGSGKSQTLKAIAGLVRPQSGHVRIDGQTLYDAASGVFLPPQARRLAYVFQDYALFAHLTVRQNIAFALARGWLNPRRRARHPAVEYWIEAFELGALAHQYPHELSGGQRQRTALARALVAEPRALLLDEPFAALDADLRQTMRAELDALQRRLQVPMVLITHDPQDVALFGDEVLHLHEGRSGRAP</sequence>
<dbReference type="Proteomes" id="UP000066014">
    <property type="component" value="Chromosome"/>
</dbReference>
<keyword evidence="2" id="KW-1003">Cell membrane</keyword>
<dbReference type="PANTHER" id="PTHR42781:SF4">
    <property type="entry name" value="SPERMIDINE_PUTRESCINE IMPORT ATP-BINDING PROTEIN POTA"/>
    <property type="match status" value="1"/>
</dbReference>
<keyword evidence="1" id="KW-0813">Transport</keyword>
<accession>A0A060NVF1</accession>
<organism evidence="6 7">
    <name type="scientific">Serpentinimonas maccroryi</name>
    <dbReference type="NCBI Taxonomy" id="1458426"/>
    <lineage>
        <taxon>Bacteria</taxon>
        <taxon>Pseudomonadati</taxon>
        <taxon>Pseudomonadota</taxon>
        <taxon>Betaproteobacteria</taxon>
        <taxon>Burkholderiales</taxon>
        <taxon>Comamonadaceae</taxon>
        <taxon>Serpentinimonas</taxon>
    </lineage>
</organism>
<dbReference type="Gene3D" id="3.40.50.300">
    <property type="entry name" value="P-loop containing nucleotide triphosphate hydrolases"/>
    <property type="match status" value="1"/>
</dbReference>
<keyword evidence="4" id="KW-0067">ATP-binding</keyword>
<dbReference type="SUPFAM" id="SSF52540">
    <property type="entry name" value="P-loop containing nucleoside triphosphate hydrolases"/>
    <property type="match status" value="1"/>
</dbReference>
<dbReference type="STRING" id="1458426.SMCB_0611"/>
<dbReference type="InterPro" id="IPR003439">
    <property type="entry name" value="ABC_transporter-like_ATP-bd"/>
</dbReference>
<dbReference type="InterPro" id="IPR003593">
    <property type="entry name" value="AAA+_ATPase"/>
</dbReference>
<dbReference type="GO" id="GO:0005524">
    <property type="term" value="F:ATP binding"/>
    <property type="evidence" value="ECO:0007669"/>
    <property type="project" value="UniProtKB-KW"/>
</dbReference>